<name>A0A158QGT6_RODNA</name>
<evidence type="ECO:0000313" key="5">
    <source>
        <dbReference type="WBParaSite" id="HNAJ_0000077201-mRNA-1"/>
    </source>
</evidence>
<keyword evidence="2" id="KW-0472">Membrane</keyword>
<feature type="transmembrane region" description="Helical" evidence="2">
    <location>
        <begin position="178"/>
        <end position="199"/>
    </location>
</feature>
<feature type="transmembrane region" description="Helical" evidence="2">
    <location>
        <begin position="68"/>
        <end position="94"/>
    </location>
</feature>
<dbReference type="PANTHER" id="PTHR16228:SF7">
    <property type="entry name" value="SLC41A_MGTE INTEGRAL MEMBRANE DOMAIN-CONTAINING PROTEIN"/>
    <property type="match status" value="1"/>
</dbReference>
<dbReference type="GO" id="GO:0008324">
    <property type="term" value="F:monoatomic cation transmembrane transporter activity"/>
    <property type="evidence" value="ECO:0007669"/>
    <property type="project" value="InterPro"/>
</dbReference>
<feature type="transmembrane region" description="Helical" evidence="2">
    <location>
        <begin position="36"/>
        <end position="56"/>
    </location>
</feature>
<dbReference type="WBParaSite" id="HNAJ_0000077201-mRNA-1">
    <property type="protein sequence ID" value="HNAJ_0000077201-mRNA-1"/>
    <property type="gene ID" value="HNAJ_0000077201"/>
</dbReference>
<evidence type="ECO:0000313" key="4">
    <source>
        <dbReference type="Proteomes" id="UP000278807"/>
    </source>
</evidence>
<dbReference type="AlphaFoldDB" id="A0A158QGT6"/>
<dbReference type="GO" id="GO:0005886">
    <property type="term" value="C:plasma membrane"/>
    <property type="evidence" value="ECO:0007669"/>
    <property type="project" value="TreeGrafter"/>
</dbReference>
<gene>
    <name evidence="3" type="ORF">HNAJ_LOCUS772</name>
</gene>
<sequence length="431" mass="45678">MSTQRSADGVACFVVQIWSFCTLAGTGMVLAGNYLALAHILAVVGGAVVAVCALLLQSSAFQLKEALISFSVAIISSALAVIFIGICMLIVIYLCMKFFIDPDNVAAPLAASLGDFFVLLIMTLVVWTIESFFGSPFPAYFGMFCFVIIAIGPALSYLQGNRSENCLAADYITLTHCLVPLLAAVLLSSISGWILASYVDLLPSLPLLQPPINGVGGNLASILISRMTTRLSTVSKPLITGDIVDRINAATLFSCFHSATGEKQRSSPESSLLLPGSDEDATVERSGPANCVKETEIAVTQAIMDSNTSACRLLTLCLPMHSMLLVINYSISSLFHESLGPKAFSFSIVLAYLSAGFLQVFVLLLFARLLVLRRWLFLAGHQHHQGVTSSSRTSAGGLASLDLTGIAITTGLGDFVGTAFLTAFLSFAEGS</sequence>
<evidence type="ECO:0000256" key="2">
    <source>
        <dbReference type="SAM" id="Phobius"/>
    </source>
</evidence>
<dbReference type="EMBL" id="UZAE01000244">
    <property type="protein sequence ID" value="VDN96631.1"/>
    <property type="molecule type" value="Genomic_DNA"/>
</dbReference>
<dbReference type="SUPFAM" id="SSF161093">
    <property type="entry name" value="MgtE membrane domain-like"/>
    <property type="match status" value="2"/>
</dbReference>
<dbReference type="OrthoDB" id="5791097at2759"/>
<dbReference type="Gene3D" id="1.10.357.20">
    <property type="entry name" value="SLC41 divalent cation transporters, integral membrane domain"/>
    <property type="match status" value="2"/>
</dbReference>
<feature type="transmembrane region" description="Helical" evidence="2">
    <location>
        <begin position="106"/>
        <end position="127"/>
    </location>
</feature>
<reference evidence="3 4" key="2">
    <citation type="submission" date="2018-11" db="EMBL/GenBank/DDBJ databases">
        <authorList>
            <consortium name="Pathogen Informatics"/>
        </authorList>
    </citation>
    <scope>NUCLEOTIDE SEQUENCE [LARGE SCALE GENOMIC DNA]</scope>
</reference>
<keyword evidence="2" id="KW-0812">Transmembrane</keyword>
<proteinExistence type="predicted"/>
<reference evidence="5" key="1">
    <citation type="submission" date="2016-04" db="UniProtKB">
        <authorList>
            <consortium name="WormBaseParasite"/>
        </authorList>
    </citation>
    <scope>IDENTIFICATION</scope>
</reference>
<evidence type="ECO:0000313" key="3">
    <source>
        <dbReference type="EMBL" id="VDN96631.1"/>
    </source>
</evidence>
<feature type="transmembrane region" description="Helical" evidence="2">
    <location>
        <begin position="343"/>
        <end position="367"/>
    </location>
</feature>
<feature type="compositionally biased region" description="Low complexity" evidence="1">
    <location>
        <begin position="267"/>
        <end position="276"/>
    </location>
</feature>
<accession>A0A158QGT6</accession>
<dbReference type="InterPro" id="IPR036739">
    <property type="entry name" value="SLC41_membr_dom_sf"/>
</dbReference>
<keyword evidence="4" id="KW-1185">Reference proteome</keyword>
<feature type="transmembrane region" description="Helical" evidence="2">
    <location>
        <begin position="7"/>
        <end position="30"/>
    </location>
</feature>
<evidence type="ECO:0000256" key="1">
    <source>
        <dbReference type="SAM" id="MobiDB-lite"/>
    </source>
</evidence>
<dbReference type="InterPro" id="IPR045349">
    <property type="entry name" value="SLC41A1-3"/>
</dbReference>
<dbReference type="Proteomes" id="UP000278807">
    <property type="component" value="Unassembled WGS sequence"/>
</dbReference>
<protein>
    <submittedName>
        <fullName evidence="5">MgtE domain-containing protein</fullName>
    </submittedName>
</protein>
<organism evidence="5">
    <name type="scientific">Rodentolepis nana</name>
    <name type="common">Dwarf tapeworm</name>
    <name type="synonym">Hymenolepis nana</name>
    <dbReference type="NCBI Taxonomy" id="102285"/>
    <lineage>
        <taxon>Eukaryota</taxon>
        <taxon>Metazoa</taxon>
        <taxon>Spiralia</taxon>
        <taxon>Lophotrochozoa</taxon>
        <taxon>Platyhelminthes</taxon>
        <taxon>Cestoda</taxon>
        <taxon>Eucestoda</taxon>
        <taxon>Cyclophyllidea</taxon>
        <taxon>Hymenolepididae</taxon>
        <taxon>Rodentolepis</taxon>
    </lineage>
</organism>
<feature type="transmembrane region" description="Helical" evidence="2">
    <location>
        <begin position="313"/>
        <end position="331"/>
    </location>
</feature>
<feature type="transmembrane region" description="Helical" evidence="2">
    <location>
        <begin position="139"/>
        <end position="158"/>
    </location>
</feature>
<feature type="region of interest" description="Disordered" evidence="1">
    <location>
        <begin position="262"/>
        <end position="285"/>
    </location>
</feature>
<keyword evidence="2" id="KW-1133">Transmembrane helix</keyword>
<dbReference type="PANTHER" id="PTHR16228">
    <property type="entry name" value="DIVALENT CATION TRANSPORTER SOLUTE CARRIER FAMILY 41"/>
    <property type="match status" value="1"/>
</dbReference>